<dbReference type="InterPro" id="IPR013798">
    <property type="entry name" value="Indole-3-glycerol_P_synth_dom"/>
</dbReference>
<dbReference type="OrthoDB" id="9804217at2"/>
<dbReference type="Proteomes" id="UP000243077">
    <property type="component" value="Chromosome"/>
</dbReference>
<dbReference type="GO" id="GO:0000162">
    <property type="term" value="P:L-tryptophan biosynthetic process"/>
    <property type="evidence" value="ECO:0007669"/>
    <property type="project" value="UniProtKB-UniPathway"/>
</dbReference>
<dbReference type="PANTHER" id="PTHR22854:SF2">
    <property type="entry name" value="INDOLE-3-GLYCEROL-PHOSPHATE SYNTHASE"/>
    <property type="match status" value="1"/>
</dbReference>
<evidence type="ECO:0000256" key="6">
    <source>
        <dbReference type="ARBA" id="ARBA00022793"/>
    </source>
</evidence>
<dbReference type="PANTHER" id="PTHR22854">
    <property type="entry name" value="TRYPTOPHAN BIOSYNTHESIS PROTEIN"/>
    <property type="match status" value="1"/>
</dbReference>
<dbReference type="InterPro" id="IPR001468">
    <property type="entry name" value="Indole-3-GlycerolPSynthase_CS"/>
</dbReference>
<dbReference type="FunFam" id="3.20.20.70:FF:000024">
    <property type="entry name" value="Indole-3-glycerol phosphate synthase"/>
    <property type="match status" value="1"/>
</dbReference>
<proteinExistence type="inferred from homology"/>
<reference evidence="11 12" key="1">
    <citation type="submission" date="2018-02" db="EMBL/GenBank/DDBJ databases">
        <title>Complete genome of the streamlined marine actinobacterium Pontimonas salivibrio CL-TW6 adapted to coastal planktonic lifestype.</title>
        <authorList>
            <person name="Cho B.C."/>
            <person name="Hardies S.C."/>
            <person name="Jang G.I."/>
            <person name="Hwang C.Y."/>
        </authorList>
    </citation>
    <scope>NUCLEOTIDE SEQUENCE [LARGE SCALE GENOMIC DNA]</scope>
    <source>
        <strain evidence="11 12">CL-TW6</strain>
    </source>
</reference>
<dbReference type="EC" id="4.1.1.48" evidence="4"/>
<keyword evidence="12" id="KW-1185">Reference proteome</keyword>
<evidence type="ECO:0000256" key="3">
    <source>
        <dbReference type="ARBA" id="ARBA00008737"/>
    </source>
</evidence>
<evidence type="ECO:0000256" key="5">
    <source>
        <dbReference type="ARBA" id="ARBA00022605"/>
    </source>
</evidence>
<keyword evidence="6" id="KW-0210">Decarboxylase</keyword>
<comment type="pathway">
    <text evidence="2">Amino-acid biosynthesis; L-tryptophan biosynthesis; L-tryptophan from chorismate: step 4/5.</text>
</comment>
<evidence type="ECO:0000256" key="4">
    <source>
        <dbReference type="ARBA" id="ARBA00012362"/>
    </source>
</evidence>
<organism evidence="11 12">
    <name type="scientific">Pontimonas salivibrio</name>
    <dbReference type="NCBI Taxonomy" id="1159327"/>
    <lineage>
        <taxon>Bacteria</taxon>
        <taxon>Bacillati</taxon>
        <taxon>Actinomycetota</taxon>
        <taxon>Actinomycetes</taxon>
        <taxon>Micrococcales</taxon>
        <taxon>Microbacteriaceae</taxon>
        <taxon>Pontimonas</taxon>
    </lineage>
</organism>
<evidence type="ECO:0000256" key="2">
    <source>
        <dbReference type="ARBA" id="ARBA00004696"/>
    </source>
</evidence>
<keyword evidence="9 11" id="KW-0456">Lyase</keyword>
<dbReference type="InterPro" id="IPR013785">
    <property type="entry name" value="Aldolase_TIM"/>
</dbReference>
<evidence type="ECO:0000256" key="8">
    <source>
        <dbReference type="ARBA" id="ARBA00023141"/>
    </source>
</evidence>
<dbReference type="InterPro" id="IPR011060">
    <property type="entry name" value="RibuloseP-bd_barrel"/>
</dbReference>
<evidence type="ECO:0000256" key="9">
    <source>
        <dbReference type="ARBA" id="ARBA00023239"/>
    </source>
</evidence>
<dbReference type="Gene3D" id="3.20.20.70">
    <property type="entry name" value="Aldolase class I"/>
    <property type="match status" value="1"/>
</dbReference>
<dbReference type="UniPathway" id="UPA00035">
    <property type="reaction ID" value="UER00043"/>
</dbReference>
<evidence type="ECO:0000259" key="10">
    <source>
        <dbReference type="Pfam" id="PF00218"/>
    </source>
</evidence>
<dbReference type="PROSITE" id="PS00614">
    <property type="entry name" value="IGPS"/>
    <property type="match status" value="1"/>
</dbReference>
<feature type="domain" description="Indole-3-glycerol phosphate synthase" evidence="10">
    <location>
        <begin position="2"/>
        <end position="253"/>
    </location>
</feature>
<dbReference type="Pfam" id="PF00218">
    <property type="entry name" value="IGPS"/>
    <property type="match status" value="1"/>
</dbReference>
<evidence type="ECO:0000313" key="11">
    <source>
        <dbReference type="EMBL" id="AVG24045.1"/>
    </source>
</evidence>
<gene>
    <name evidence="11" type="ORF">C3B54_111080</name>
</gene>
<dbReference type="CDD" id="cd00331">
    <property type="entry name" value="IGPS"/>
    <property type="match status" value="1"/>
</dbReference>
<protein>
    <recommendedName>
        <fullName evidence="4">indole-3-glycerol-phosphate synthase</fullName>
        <ecNumber evidence="4">4.1.1.48</ecNumber>
    </recommendedName>
</protein>
<keyword evidence="7" id="KW-0822">Tryptophan biosynthesis</keyword>
<evidence type="ECO:0000256" key="7">
    <source>
        <dbReference type="ARBA" id="ARBA00022822"/>
    </source>
</evidence>
<dbReference type="AlphaFoldDB" id="A0A2L2BQU5"/>
<dbReference type="InterPro" id="IPR045186">
    <property type="entry name" value="Indole-3-glycerol_P_synth"/>
</dbReference>
<evidence type="ECO:0000256" key="1">
    <source>
        <dbReference type="ARBA" id="ARBA00001633"/>
    </source>
</evidence>
<dbReference type="RefSeq" id="WP_104913578.1">
    <property type="nucleotide sequence ID" value="NZ_CP026923.1"/>
</dbReference>
<dbReference type="GO" id="GO:0004640">
    <property type="term" value="F:phosphoribosylanthranilate isomerase activity"/>
    <property type="evidence" value="ECO:0007669"/>
    <property type="project" value="TreeGrafter"/>
</dbReference>
<name>A0A2L2BQU5_9MICO</name>
<accession>A0A2L2BQU5</accession>
<keyword evidence="5" id="KW-0028">Amino-acid biosynthesis</keyword>
<dbReference type="SUPFAM" id="SSF51366">
    <property type="entry name" value="Ribulose-phoshate binding barrel"/>
    <property type="match status" value="1"/>
</dbReference>
<dbReference type="GO" id="GO:0004425">
    <property type="term" value="F:indole-3-glycerol-phosphate synthase activity"/>
    <property type="evidence" value="ECO:0007669"/>
    <property type="project" value="UniProtKB-EC"/>
</dbReference>
<comment type="catalytic activity">
    <reaction evidence="1">
        <text>1-(2-carboxyphenylamino)-1-deoxy-D-ribulose 5-phosphate + H(+) = (1S,2R)-1-C-(indol-3-yl)glycerol 3-phosphate + CO2 + H2O</text>
        <dbReference type="Rhea" id="RHEA:23476"/>
        <dbReference type="ChEBI" id="CHEBI:15377"/>
        <dbReference type="ChEBI" id="CHEBI:15378"/>
        <dbReference type="ChEBI" id="CHEBI:16526"/>
        <dbReference type="ChEBI" id="CHEBI:58613"/>
        <dbReference type="ChEBI" id="CHEBI:58866"/>
        <dbReference type="EC" id="4.1.1.48"/>
    </reaction>
</comment>
<comment type="similarity">
    <text evidence="3">Belongs to the TrpC family.</text>
</comment>
<dbReference type="KEGG" id="psai:C3B54_111080"/>
<evidence type="ECO:0000313" key="12">
    <source>
        <dbReference type="Proteomes" id="UP000243077"/>
    </source>
</evidence>
<keyword evidence="8" id="KW-0057">Aromatic amino acid biosynthesis</keyword>
<sequence>MLNELVAGAREDARNREATVPLEELVAKATLMPAVSVSAHLAPGLDHVGVIAEIKRASPSKGPLADIPDPVWLAKEYEAGGASAISVLTESRQFKGSLDDLAQVSSAVDIPVLRKDFLTSTYQVVDARAHGASMILVIMAAVNDAVARSIIDEANTWGMQALVEAHSADEVRRAVDLGAELIGINARDLTTFELDRNLFGTLRDLIPSGVATVAESAVNTPADVAAYREQGADFVLVGEALVTGENPQATVREYCQS</sequence>
<dbReference type="EMBL" id="CP026923">
    <property type="protein sequence ID" value="AVG24045.1"/>
    <property type="molecule type" value="Genomic_DNA"/>
</dbReference>